<proteinExistence type="predicted"/>
<evidence type="ECO:0000313" key="1">
    <source>
        <dbReference type="EMBL" id="ADP73995.1"/>
    </source>
</evidence>
<dbReference type="AlphaFoldDB" id="A0A7U3YDV5"/>
<gene>
    <name evidence="1" type="ORF">GY4MC1_1185</name>
</gene>
<dbReference type="KEGG" id="gmc:GY4MC1_1185"/>
<protein>
    <submittedName>
        <fullName evidence="1">Uncharacterized protein</fullName>
    </submittedName>
</protein>
<sequence>MVRKRNRGYSQKVGLDDLLRQPLQSVEKVGRQEKVHEECELFLFFFSSIW</sequence>
<reference evidence="1" key="1">
    <citation type="submission" date="2010-10" db="EMBL/GenBank/DDBJ databases">
        <title>Complete sequence of chromosome of Geobacillus sp. Y4.1MC1.</title>
        <authorList>
            <consortium name="US DOE Joint Genome Institute"/>
            <person name="Lucas S."/>
            <person name="Copeland A."/>
            <person name="Lapidus A."/>
            <person name="Cheng J.-F."/>
            <person name="Bruce D."/>
            <person name="Goodwin L."/>
            <person name="Pitluck S."/>
            <person name="Chertkov O."/>
            <person name="Zhang X."/>
            <person name="Detter J.C."/>
            <person name="Han C."/>
            <person name="Tapia R."/>
            <person name="Land M."/>
            <person name="Hauser L."/>
            <person name="Jeffries C."/>
            <person name="Kyrpides N."/>
            <person name="Ivanova N."/>
            <person name="Ovchinnikova G."/>
            <person name="Brumm P."/>
            <person name="Mead D."/>
            <person name="Woyke T."/>
        </authorList>
    </citation>
    <scope>NUCLEOTIDE SEQUENCE [LARGE SCALE GENOMIC DNA]</scope>
    <source>
        <strain evidence="1">Y4.1MC1</strain>
    </source>
</reference>
<organism evidence="1">
    <name type="scientific">Geobacillus sp. (strain Y4.1MC1)</name>
    <dbReference type="NCBI Taxonomy" id="581103"/>
    <lineage>
        <taxon>Bacteria</taxon>
        <taxon>Bacillati</taxon>
        <taxon>Bacillota</taxon>
        <taxon>Bacilli</taxon>
        <taxon>Bacillales</taxon>
        <taxon>Anoxybacillaceae</taxon>
        <taxon>Geobacillus</taxon>
    </lineage>
</organism>
<name>A0A7U3YDV5_GEOS0</name>
<accession>A0A7U3YDV5</accession>
<dbReference type="EMBL" id="CP002293">
    <property type="protein sequence ID" value="ADP73995.1"/>
    <property type="molecule type" value="Genomic_DNA"/>
</dbReference>